<protein>
    <submittedName>
        <fullName evidence="1">Uncharacterized protein</fullName>
    </submittedName>
</protein>
<reference evidence="1" key="1">
    <citation type="submission" date="2019-08" db="EMBL/GenBank/DDBJ databases">
        <authorList>
            <person name="Kucharzyk K."/>
            <person name="Murdoch R.W."/>
            <person name="Higgins S."/>
            <person name="Loffler F."/>
        </authorList>
    </citation>
    <scope>NUCLEOTIDE SEQUENCE</scope>
</reference>
<name>A0A645HV64_9ZZZZ</name>
<accession>A0A645HV64</accession>
<comment type="caution">
    <text evidence="1">The sequence shown here is derived from an EMBL/GenBank/DDBJ whole genome shotgun (WGS) entry which is preliminary data.</text>
</comment>
<evidence type="ECO:0000313" key="1">
    <source>
        <dbReference type="EMBL" id="MPN42466.1"/>
    </source>
</evidence>
<organism evidence="1">
    <name type="scientific">bioreactor metagenome</name>
    <dbReference type="NCBI Taxonomy" id="1076179"/>
    <lineage>
        <taxon>unclassified sequences</taxon>
        <taxon>metagenomes</taxon>
        <taxon>ecological metagenomes</taxon>
    </lineage>
</organism>
<dbReference type="EMBL" id="VSSQ01100217">
    <property type="protein sequence ID" value="MPN42466.1"/>
    <property type="molecule type" value="Genomic_DNA"/>
</dbReference>
<dbReference type="AlphaFoldDB" id="A0A645HV64"/>
<gene>
    <name evidence="1" type="ORF">SDC9_190023</name>
</gene>
<sequence>MASDDAAMLVDPLEFIGLILRTAQQHIRRDGVGHRQMQRQPAQSCHTGGTEAVHEWILHGAGLTI</sequence>
<proteinExistence type="predicted"/>